<evidence type="ECO:0000259" key="14">
    <source>
        <dbReference type="Pfam" id="PF01507"/>
    </source>
</evidence>
<evidence type="ECO:0000256" key="8">
    <source>
        <dbReference type="ARBA" id="ARBA00024327"/>
    </source>
</evidence>
<dbReference type="AlphaFoldDB" id="A0A133V9F2"/>
<dbReference type="EC" id="1.8.4.10" evidence="9"/>
<evidence type="ECO:0000256" key="1">
    <source>
        <dbReference type="ARBA" id="ARBA00001966"/>
    </source>
</evidence>
<dbReference type="HAMAP" id="MF_00063">
    <property type="entry name" value="CysH"/>
    <property type="match status" value="1"/>
</dbReference>
<comment type="function">
    <text evidence="7">Catalyzes the formation of sulfite from adenosine 5'-phosphosulfate (APS) using thioredoxin as an electron donor.</text>
</comment>
<comment type="pathway">
    <text evidence="8">Sulfur metabolism; hydrogen sulfide biosynthesis; sulfite from sulfate.</text>
</comment>
<dbReference type="PANTHER" id="PTHR46482">
    <property type="entry name" value="5'-ADENYLYLSULFATE REDUCTASE 3, CHLOROPLASTIC"/>
    <property type="match status" value="1"/>
</dbReference>
<dbReference type="GO" id="GO:0019379">
    <property type="term" value="P:sulfate assimilation, phosphoadenylyl sulfate reduction by phosphoadenylyl-sulfate reductase (thioredoxin)"/>
    <property type="evidence" value="ECO:0007669"/>
    <property type="project" value="InterPro"/>
</dbReference>
<evidence type="ECO:0000313" key="15">
    <source>
        <dbReference type="EMBL" id="KXB03064.1"/>
    </source>
</evidence>
<sequence>MSESKVELDDYQASEYAVEFEDKSPQEVLEWALDKFHPKISIACSLQAPDVTIMDMARKINPDARVFVVDTGRLHEEDHDLMSELEEKYGINFEVYSPEPEHVHDMVKKYGINSIYDSVALRFLCCQIRKVVPLMKSLKDLDAWITGLRRGQWASRYNLKKIEIDHEHQGIVKINPLADWTWDQVWDYIKENEVPYNKLYDKGYKSIGCMPCTRPVEEDENPRAGRWWWEEKAPKECGMHCSVEFGGFEKYERAILGQEEEKSEKEKSEED</sequence>
<dbReference type="GO" id="GO:0043866">
    <property type="term" value="F:adenylyl-sulfate reductase (thioredoxin) activity"/>
    <property type="evidence" value="ECO:0007669"/>
    <property type="project" value="UniProtKB-EC"/>
</dbReference>
<dbReference type="PATRIC" id="fig|1698275.3.peg.445"/>
<evidence type="ECO:0000256" key="5">
    <source>
        <dbReference type="ARBA" id="ARBA00023004"/>
    </source>
</evidence>
<keyword evidence="2" id="KW-0963">Cytoplasm</keyword>
<evidence type="ECO:0000256" key="10">
    <source>
        <dbReference type="ARBA" id="ARBA00029514"/>
    </source>
</evidence>
<dbReference type="CDD" id="cd23945">
    <property type="entry name" value="PAPS_reductase"/>
    <property type="match status" value="1"/>
</dbReference>
<evidence type="ECO:0000256" key="13">
    <source>
        <dbReference type="ARBA" id="ARBA00048441"/>
    </source>
</evidence>
<evidence type="ECO:0000256" key="2">
    <source>
        <dbReference type="ARBA" id="ARBA00022490"/>
    </source>
</evidence>
<dbReference type="GO" id="GO:0051536">
    <property type="term" value="F:iron-sulfur cluster binding"/>
    <property type="evidence" value="ECO:0007669"/>
    <property type="project" value="UniProtKB-KW"/>
</dbReference>
<comment type="catalytic activity">
    <reaction evidence="13">
        <text>[thioredoxin]-disulfide + sulfite + AMP + 2 H(+) = adenosine 5'-phosphosulfate + [thioredoxin]-dithiol</text>
        <dbReference type="Rhea" id="RHEA:21976"/>
        <dbReference type="Rhea" id="RHEA-COMP:10698"/>
        <dbReference type="Rhea" id="RHEA-COMP:10700"/>
        <dbReference type="ChEBI" id="CHEBI:15378"/>
        <dbReference type="ChEBI" id="CHEBI:17359"/>
        <dbReference type="ChEBI" id="CHEBI:29950"/>
        <dbReference type="ChEBI" id="CHEBI:50058"/>
        <dbReference type="ChEBI" id="CHEBI:58243"/>
        <dbReference type="ChEBI" id="CHEBI:456215"/>
        <dbReference type="EC" id="1.8.4.10"/>
    </reaction>
</comment>
<dbReference type="InterPro" id="IPR004511">
    <property type="entry name" value="PAPS/APS_Rdtase"/>
</dbReference>
<comment type="cofactor">
    <cofactor evidence="1">
        <name>[4Fe-4S] cluster</name>
        <dbReference type="ChEBI" id="CHEBI:49883"/>
    </cofactor>
</comment>
<accession>A0A133V9F2</accession>
<dbReference type="GO" id="GO:0004604">
    <property type="term" value="F:phosphoadenylyl-sulfate reductase (thioredoxin) activity"/>
    <property type="evidence" value="ECO:0007669"/>
    <property type="project" value="InterPro"/>
</dbReference>
<feature type="domain" description="Phosphoadenosine phosphosulphate reductase" evidence="14">
    <location>
        <begin position="40"/>
        <end position="215"/>
    </location>
</feature>
<keyword evidence="4" id="KW-0560">Oxidoreductase</keyword>
<evidence type="ECO:0000256" key="12">
    <source>
        <dbReference type="ARBA" id="ARBA00032041"/>
    </source>
</evidence>
<dbReference type="GO" id="GO:0046872">
    <property type="term" value="F:metal ion binding"/>
    <property type="evidence" value="ECO:0007669"/>
    <property type="project" value="UniProtKB-KW"/>
</dbReference>
<comment type="caution">
    <text evidence="15">The sequence shown here is derived from an EMBL/GenBank/DDBJ whole genome shotgun (WGS) entry which is preliminary data.</text>
</comment>
<dbReference type="InterPro" id="IPR011798">
    <property type="entry name" value="APS_reductase"/>
</dbReference>
<dbReference type="NCBIfam" id="TIGR00434">
    <property type="entry name" value="cysH"/>
    <property type="match status" value="1"/>
</dbReference>
<dbReference type="NCBIfam" id="NF002537">
    <property type="entry name" value="PRK02090.1"/>
    <property type="match status" value="1"/>
</dbReference>
<reference evidence="15 16" key="1">
    <citation type="journal article" date="2016" name="Sci. Rep.">
        <title>Metabolic traits of an uncultured archaeal lineage -MSBL1- from brine pools of the Red Sea.</title>
        <authorList>
            <person name="Mwirichia R."/>
            <person name="Alam I."/>
            <person name="Rashid M."/>
            <person name="Vinu M."/>
            <person name="Ba-Alawi W."/>
            <person name="Anthony Kamau A."/>
            <person name="Kamanda Ngugi D."/>
            <person name="Goker M."/>
            <person name="Klenk H.P."/>
            <person name="Bajic V."/>
            <person name="Stingl U."/>
        </authorList>
    </citation>
    <scope>NUCLEOTIDE SEQUENCE [LARGE SCALE GENOMIC DNA]</scope>
    <source>
        <strain evidence="15">SCGC-AAA261F19</strain>
    </source>
</reference>
<evidence type="ECO:0000256" key="11">
    <source>
        <dbReference type="ARBA" id="ARBA00030894"/>
    </source>
</evidence>
<keyword evidence="16" id="KW-1185">Reference proteome</keyword>
<keyword evidence="6" id="KW-0411">Iron-sulfur</keyword>
<protein>
    <recommendedName>
        <fullName evidence="10">Adenosine 5'-phosphosulfate reductase</fullName>
        <ecNumber evidence="9">1.8.4.10</ecNumber>
    </recommendedName>
    <alternativeName>
        <fullName evidence="12">5'-adenylylsulfate reductase</fullName>
    </alternativeName>
    <alternativeName>
        <fullName evidence="11">Thioredoxin-dependent 5'-adenylylsulfate reductase</fullName>
    </alternativeName>
</protein>
<dbReference type="SUPFAM" id="SSF52402">
    <property type="entry name" value="Adenine nucleotide alpha hydrolases-like"/>
    <property type="match status" value="1"/>
</dbReference>
<dbReference type="NCBIfam" id="TIGR02055">
    <property type="entry name" value="APS_reductase"/>
    <property type="match status" value="1"/>
</dbReference>
<dbReference type="GO" id="GO:0019344">
    <property type="term" value="P:cysteine biosynthetic process"/>
    <property type="evidence" value="ECO:0007669"/>
    <property type="project" value="InterPro"/>
</dbReference>
<keyword evidence="3" id="KW-0479">Metal-binding</keyword>
<dbReference type="PIRSF" id="PIRSF000857">
    <property type="entry name" value="PAPS_reductase"/>
    <property type="match status" value="1"/>
</dbReference>
<evidence type="ECO:0000256" key="9">
    <source>
        <dbReference type="ARBA" id="ARBA00024386"/>
    </source>
</evidence>
<dbReference type="Pfam" id="PF01507">
    <property type="entry name" value="PAPS_reduct"/>
    <property type="match status" value="1"/>
</dbReference>
<dbReference type="Gene3D" id="3.40.50.620">
    <property type="entry name" value="HUPs"/>
    <property type="match status" value="1"/>
</dbReference>
<dbReference type="InterPro" id="IPR002500">
    <property type="entry name" value="PAPS_reduct_dom"/>
</dbReference>
<dbReference type="EMBL" id="LHXZ01000034">
    <property type="protein sequence ID" value="KXB03064.1"/>
    <property type="molecule type" value="Genomic_DNA"/>
</dbReference>
<proteinExistence type="inferred from homology"/>
<evidence type="ECO:0000256" key="6">
    <source>
        <dbReference type="ARBA" id="ARBA00023014"/>
    </source>
</evidence>
<organism evidence="15 16">
    <name type="scientific">candidate division MSBL1 archaeon SCGC-AAA261F19</name>
    <dbReference type="NCBI Taxonomy" id="1698275"/>
    <lineage>
        <taxon>Archaea</taxon>
        <taxon>Methanobacteriati</taxon>
        <taxon>Methanobacteriota</taxon>
        <taxon>candidate division MSBL1</taxon>
    </lineage>
</organism>
<dbReference type="PANTHER" id="PTHR46482:SF9">
    <property type="entry name" value="5'-ADENYLYLSULFATE REDUCTASE 1, CHLOROPLASTIC"/>
    <property type="match status" value="1"/>
</dbReference>
<evidence type="ECO:0000313" key="16">
    <source>
        <dbReference type="Proteomes" id="UP000070565"/>
    </source>
</evidence>
<evidence type="ECO:0000256" key="7">
    <source>
        <dbReference type="ARBA" id="ARBA00024298"/>
    </source>
</evidence>
<dbReference type="InterPro" id="IPR014729">
    <property type="entry name" value="Rossmann-like_a/b/a_fold"/>
</dbReference>
<dbReference type="Proteomes" id="UP000070565">
    <property type="component" value="Unassembled WGS sequence"/>
</dbReference>
<evidence type="ECO:0000256" key="3">
    <source>
        <dbReference type="ARBA" id="ARBA00022723"/>
    </source>
</evidence>
<keyword evidence="5" id="KW-0408">Iron</keyword>
<evidence type="ECO:0000256" key="4">
    <source>
        <dbReference type="ARBA" id="ARBA00023002"/>
    </source>
</evidence>
<name>A0A133V9F2_9EURY</name>
<gene>
    <name evidence="15" type="ORF">AKJ45_02675</name>
</gene>